<comment type="caution">
    <text evidence="1">The sequence shown here is derived from an EMBL/GenBank/DDBJ whole genome shotgun (WGS) entry which is preliminary data.</text>
</comment>
<evidence type="ECO:0000313" key="1">
    <source>
        <dbReference type="EMBL" id="KAI0053945.1"/>
    </source>
</evidence>
<dbReference type="Proteomes" id="UP000814033">
    <property type="component" value="Unassembled WGS sequence"/>
</dbReference>
<organism evidence="1 2">
    <name type="scientific">Auriscalpium vulgare</name>
    <dbReference type="NCBI Taxonomy" id="40419"/>
    <lineage>
        <taxon>Eukaryota</taxon>
        <taxon>Fungi</taxon>
        <taxon>Dikarya</taxon>
        <taxon>Basidiomycota</taxon>
        <taxon>Agaricomycotina</taxon>
        <taxon>Agaricomycetes</taxon>
        <taxon>Russulales</taxon>
        <taxon>Auriscalpiaceae</taxon>
        <taxon>Auriscalpium</taxon>
    </lineage>
</organism>
<gene>
    <name evidence="1" type="ORF">FA95DRAFT_1480416</name>
</gene>
<accession>A0ACB8SBX6</accession>
<keyword evidence="2" id="KW-1185">Reference proteome</keyword>
<dbReference type="EMBL" id="MU275838">
    <property type="protein sequence ID" value="KAI0053945.1"/>
    <property type="molecule type" value="Genomic_DNA"/>
</dbReference>
<proteinExistence type="predicted"/>
<name>A0ACB8SBX6_9AGAM</name>
<sequence>MSDSASVATASDLTNSTQDGSWSFNVSFSLNFGSLLQYPSRLIEHLRKLDDMAVQSDESHTSALSSNGALARRMRGEAGPPPPAGFTPMPGPWSFFASGYAVTLFAMALLLNRIQHIVVPSRHPSSYLHDHHHQGRFSFLRFIYPTLFPIDLSSTLSRALFRIPSLYFIYKALALWLVILLQGTDYFPSTPWDFLQNLGAWTAEKDMEEVCWFTLMAVCGALCIGALTRGLEGIGSSNTSPFHLFGYAFLLHLYSSPITHTLKPEGLPTRPDVHVSIAIILPLLQLAIIHTLGVKRTWSRQRLIPTTICGLLTLGHFHYVLWTSPSSYPLVNYTACIFESFLVVVTCLAFFLNSITQLLLEGAITRPFFGHADTLMPKLDEDFSIVLLRLGTASLEATNVAGLGNEVSGVPLSKSSDATIAVYGEVQMSRAGVTSVSHPANVSGKRARGRDGFGNEIRTVRVTSTPTDSWPDAVWYREARRFAEILWRLVKGYAILAWRLVKREPGRLRPTLPPMPTSPSDARPNQDHDAVYQRFLAGETVSDDEDDDFDPRHESALPEHHDTDAESAEEEDEGGIDTAGLYADLSVTAASGASAPLLLAHMTDTSSSPLTRRRYSTLLAQPVQSRDEEGEWAQFVEHRRVVASASEKAREDDERRRNCVICTVEERQIICWPCRCLALCDDCRENLASRFSASRHTCPCCRQAVEGFSRIYIP</sequence>
<reference evidence="1" key="2">
    <citation type="journal article" date="2022" name="New Phytol.">
        <title>Evolutionary transition to the ectomycorrhizal habit in the genomes of a hyperdiverse lineage of mushroom-forming fungi.</title>
        <authorList>
            <person name="Looney B."/>
            <person name="Miyauchi S."/>
            <person name="Morin E."/>
            <person name="Drula E."/>
            <person name="Courty P.E."/>
            <person name="Kohler A."/>
            <person name="Kuo A."/>
            <person name="LaButti K."/>
            <person name="Pangilinan J."/>
            <person name="Lipzen A."/>
            <person name="Riley R."/>
            <person name="Andreopoulos W."/>
            <person name="He G."/>
            <person name="Johnson J."/>
            <person name="Nolan M."/>
            <person name="Tritt A."/>
            <person name="Barry K.W."/>
            <person name="Grigoriev I.V."/>
            <person name="Nagy L.G."/>
            <person name="Hibbett D."/>
            <person name="Henrissat B."/>
            <person name="Matheny P.B."/>
            <person name="Labbe J."/>
            <person name="Martin F.M."/>
        </authorList>
    </citation>
    <scope>NUCLEOTIDE SEQUENCE</scope>
    <source>
        <strain evidence="1">FP105234-sp</strain>
    </source>
</reference>
<evidence type="ECO:0000313" key="2">
    <source>
        <dbReference type="Proteomes" id="UP000814033"/>
    </source>
</evidence>
<reference evidence="1" key="1">
    <citation type="submission" date="2021-02" db="EMBL/GenBank/DDBJ databases">
        <authorList>
            <consortium name="DOE Joint Genome Institute"/>
            <person name="Ahrendt S."/>
            <person name="Looney B.P."/>
            <person name="Miyauchi S."/>
            <person name="Morin E."/>
            <person name="Drula E."/>
            <person name="Courty P.E."/>
            <person name="Chicoki N."/>
            <person name="Fauchery L."/>
            <person name="Kohler A."/>
            <person name="Kuo A."/>
            <person name="Labutti K."/>
            <person name="Pangilinan J."/>
            <person name="Lipzen A."/>
            <person name="Riley R."/>
            <person name="Andreopoulos W."/>
            <person name="He G."/>
            <person name="Johnson J."/>
            <person name="Barry K.W."/>
            <person name="Grigoriev I.V."/>
            <person name="Nagy L."/>
            <person name="Hibbett D."/>
            <person name="Henrissat B."/>
            <person name="Matheny P.B."/>
            <person name="Labbe J."/>
            <person name="Martin F."/>
        </authorList>
    </citation>
    <scope>NUCLEOTIDE SEQUENCE</scope>
    <source>
        <strain evidence="1">FP105234-sp</strain>
    </source>
</reference>
<protein>
    <submittedName>
        <fullName evidence="1">Uncharacterized protein</fullName>
    </submittedName>
</protein>